<dbReference type="OrthoDB" id="9776281at2"/>
<dbReference type="GO" id="GO:0000287">
    <property type="term" value="F:magnesium ion binding"/>
    <property type="evidence" value="ECO:0007669"/>
    <property type="project" value="UniProtKB-UniRule"/>
</dbReference>
<keyword evidence="8" id="KW-0464">Manganese</keyword>
<comment type="cofactor">
    <cofactor evidence="8">
        <name>Mg(2+)</name>
        <dbReference type="ChEBI" id="CHEBI:18420"/>
    </cofactor>
    <cofactor evidence="8">
        <name>Mn(2+)</name>
        <dbReference type="ChEBI" id="CHEBI:29035"/>
    </cofactor>
</comment>
<feature type="binding site" evidence="8">
    <location>
        <position position="134"/>
    </location>
    <ligand>
        <name>ATP</name>
        <dbReference type="ChEBI" id="CHEBI:30616"/>
    </ligand>
</feature>
<comment type="catalytic activity">
    <reaction evidence="8">
        <text>L-histidyl-[protein] + UTP = N(tele)-(5'-uridylyl)-L-histidyl-[protein] + diphosphate</text>
        <dbReference type="Rhea" id="RHEA:83891"/>
        <dbReference type="Rhea" id="RHEA-COMP:9745"/>
        <dbReference type="Rhea" id="RHEA-COMP:20239"/>
        <dbReference type="ChEBI" id="CHEBI:29979"/>
        <dbReference type="ChEBI" id="CHEBI:33019"/>
        <dbReference type="ChEBI" id="CHEBI:46398"/>
        <dbReference type="ChEBI" id="CHEBI:233474"/>
    </reaction>
</comment>
<feature type="binding site" evidence="8">
    <location>
        <position position="205"/>
    </location>
    <ligand>
        <name>ATP</name>
        <dbReference type="ChEBI" id="CHEBI:30616"/>
    </ligand>
</feature>
<feature type="binding site" evidence="8">
    <location>
        <position position="91"/>
    </location>
    <ligand>
        <name>ATP</name>
        <dbReference type="ChEBI" id="CHEBI:30616"/>
    </ligand>
</feature>
<keyword evidence="4 8" id="KW-0479">Metal-binding</keyword>
<evidence type="ECO:0000313" key="10">
    <source>
        <dbReference type="Proteomes" id="UP000560081"/>
    </source>
</evidence>
<gene>
    <name evidence="8" type="primary">ydiU</name>
    <name evidence="8" type="synonym">selO</name>
    <name evidence="9" type="ORF">BJ976_000216</name>
</gene>
<evidence type="ECO:0000256" key="2">
    <source>
        <dbReference type="ARBA" id="ARBA00022679"/>
    </source>
</evidence>
<keyword evidence="2 8" id="KW-0808">Transferase</keyword>
<evidence type="ECO:0000256" key="6">
    <source>
        <dbReference type="ARBA" id="ARBA00022840"/>
    </source>
</evidence>
<organism evidence="9 10">
    <name type="scientific">Micrococcus flavus</name>
    <dbReference type="NCBI Taxonomy" id="384602"/>
    <lineage>
        <taxon>Bacteria</taxon>
        <taxon>Bacillati</taxon>
        <taxon>Actinomycetota</taxon>
        <taxon>Actinomycetes</taxon>
        <taxon>Micrococcales</taxon>
        <taxon>Micrococcaceae</taxon>
        <taxon>Micrococcus</taxon>
    </lineage>
</organism>
<dbReference type="PANTHER" id="PTHR32057">
    <property type="entry name" value="PROTEIN ADENYLYLTRANSFERASE SELO, MITOCHONDRIAL"/>
    <property type="match status" value="1"/>
</dbReference>
<dbReference type="Pfam" id="PF02696">
    <property type="entry name" value="SelO"/>
    <property type="match status" value="1"/>
</dbReference>
<proteinExistence type="inferred from homology"/>
<dbReference type="InterPro" id="IPR003846">
    <property type="entry name" value="SelO"/>
</dbReference>
<dbReference type="RefSeq" id="WP_135029354.1">
    <property type="nucleotide sequence ID" value="NZ_BMLA01000003.1"/>
</dbReference>
<feature type="binding site" evidence="8">
    <location>
        <position position="92"/>
    </location>
    <ligand>
        <name>ATP</name>
        <dbReference type="ChEBI" id="CHEBI:30616"/>
    </ligand>
</feature>
<keyword evidence="7 8" id="KW-0460">Magnesium</keyword>
<dbReference type="AlphaFoldDB" id="A0A4Y8X272"/>
<dbReference type="HAMAP" id="MF_00692">
    <property type="entry name" value="SelO"/>
    <property type="match status" value="1"/>
</dbReference>
<dbReference type="GO" id="GO:0030145">
    <property type="term" value="F:manganese ion binding"/>
    <property type="evidence" value="ECO:0007669"/>
    <property type="project" value="UniProtKB-UniRule"/>
</dbReference>
<dbReference type="PANTHER" id="PTHR32057:SF14">
    <property type="entry name" value="PROTEIN ADENYLYLTRANSFERASE SELO, MITOCHONDRIAL"/>
    <property type="match status" value="1"/>
</dbReference>
<feature type="binding site" evidence="8">
    <location>
        <position position="148"/>
    </location>
    <ligand>
        <name>ATP</name>
        <dbReference type="ChEBI" id="CHEBI:30616"/>
    </ligand>
</feature>
<evidence type="ECO:0000256" key="8">
    <source>
        <dbReference type="HAMAP-Rule" id="MF_00692"/>
    </source>
</evidence>
<keyword evidence="3 8" id="KW-0548">Nucleotidyltransferase</keyword>
<feature type="binding site" evidence="8">
    <location>
        <position position="147"/>
    </location>
    <ligand>
        <name>ATP</name>
        <dbReference type="ChEBI" id="CHEBI:30616"/>
    </ligand>
</feature>
<evidence type="ECO:0000256" key="1">
    <source>
        <dbReference type="ARBA" id="ARBA00009747"/>
    </source>
</evidence>
<name>A0A4Y8X272_9MICC</name>
<feature type="binding site" evidence="8">
    <location>
        <position position="280"/>
    </location>
    <ligand>
        <name>Mg(2+)</name>
        <dbReference type="ChEBI" id="CHEBI:18420"/>
    </ligand>
</feature>
<protein>
    <recommendedName>
        <fullName evidence="8">Protein nucleotidyltransferase YdiU</fullName>
        <ecNumber evidence="8">2.7.7.-</ecNumber>
    </recommendedName>
    <alternativeName>
        <fullName evidence="8">Protein adenylyltransferase YdiU</fullName>
        <ecNumber evidence="8">2.7.7.108</ecNumber>
    </alternativeName>
    <alternativeName>
        <fullName evidence="8">Protein uridylyltransferase YdiU</fullName>
        <ecNumber evidence="8">2.7.7.-</ecNumber>
    </alternativeName>
</protein>
<dbReference type="EC" id="2.7.7.108" evidence="8"/>
<comment type="catalytic activity">
    <reaction evidence="8">
        <text>L-tyrosyl-[protein] + ATP = O-(5'-adenylyl)-L-tyrosyl-[protein] + diphosphate</text>
        <dbReference type="Rhea" id="RHEA:54288"/>
        <dbReference type="Rhea" id="RHEA-COMP:10136"/>
        <dbReference type="Rhea" id="RHEA-COMP:13846"/>
        <dbReference type="ChEBI" id="CHEBI:30616"/>
        <dbReference type="ChEBI" id="CHEBI:33019"/>
        <dbReference type="ChEBI" id="CHEBI:46858"/>
        <dbReference type="ChEBI" id="CHEBI:83624"/>
        <dbReference type="EC" id="2.7.7.108"/>
    </reaction>
</comment>
<dbReference type="EMBL" id="JACHMC010000001">
    <property type="protein sequence ID" value="MBB4881865.1"/>
    <property type="molecule type" value="Genomic_DNA"/>
</dbReference>
<feature type="active site" description="Proton acceptor" evidence="8">
    <location>
        <position position="279"/>
    </location>
</feature>
<accession>A0A4Y8X272</accession>
<dbReference type="GO" id="GO:0005524">
    <property type="term" value="F:ATP binding"/>
    <property type="evidence" value="ECO:0007669"/>
    <property type="project" value="UniProtKB-UniRule"/>
</dbReference>
<sequence length="511" mass="53735">MSSPVPALTSHFADAFPELSAPSRAWQTPEPRLLHLNAALATELGLDEDWLRSADGVRFLTGEAPGPDARPVAQGYAGHQFGGYSPRLGDGRALLLGELTAPGAGRADDADAARDVAGATSTPDLTALRDLHLKGSGLTPFSREGSDGLAAVGPMLRELVVSEALHALGIPTTRALAVVATGRTVRRQRPLPGAVLARIADSHLRVGTFQYAAALVEGGHAPEDLVPRLVAESLARHHADRVDADVPALALLEAVVAAQADLTARWMLVGFVHGVMNTDNVTISGQSIDFGPCAFLDAFDPRAVFSSIDRQGRYAYGAQPQIALWNLNRLAEALLPHLAADPNDAVAAATAALEGFAPAFDAAWQSGLAAKLGVPRTRASDDVAARLLGLLAEARADWTTFWTDLADVVPGPSPTPGTPAGLPDSAGVRAWREDWLALAPDPERMRAVNPRHIPRNRPLQEALDAAEGGDLAPVERILAAVRDPFTPRPDAVDLALPSGADERPFVTFCGT</sequence>
<feature type="binding site" evidence="8">
    <location>
        <position position="89"/>
    </location>
    <ligand>
        <name>ATP</name>
        <dbReference type="ChEBI" id="CHEBI:30616"/>
    </ligand>
</feature>
<dbReference type="EC" id="2.7.7.-" evidence="8"/>
<feature type="binding site" evidence="8">
    <location>
        <position position="289"/>
    </location>
    <ligand>
        <name>Mg(2+)</name>
        <dbReference type="ChEBI" id="CHEBI:18420"/>
    </ligand>
</feature>
<evidence type="ECO:0000256" key="5">
    <source>
        <dbReference type="ARBA" id="ARBA00022741"/>
    </source>
</evidence>
<keyword evidence="6 8" id="KW-0067">ATP-binding</keyword>
<dbReference type="GO" id="GO:0070733">
    <property type="term" value="F:AMPylase activity"/>
    <property type="evidence" value="ECO:0007669"/>
    <property type="project" value="UniProtKB-EC"/>
</dbReference>
<feature type="binding site" evidence="8">
    <location>
        <position position="198"/>
    </location>
    <ligand>
        <name>ATP</name>
        <dbReference type="ChEBI" id="CHEBI:30616"/>
    </ligand>
</feature>
<feature type="binding site" evidence="8">
    <location>
        <position position="289"/>
    </location>
    <ligand>
        <name>ATP</name>
        <dbReference type="ChEBI" id="CHEBI:30616"/>
    </ligand>
</feature>
<comment type="function">
    <text evidence="8">Nucleotidyltransferase involved in the post-translational modification of proteins. It can catalyze the addition of adenosine monophosphate (AMP) or uridine monophosphate (UMP) to a protein, resulting in modifications known as AMPylation and UMPylation.</text>
</comment>
<comment type="similarity">
    <text evidence="1 8">Belongs to the SELO family.</text>
</comment>
<comment type="caution">
    <text evidence="9">The sequence shown here is derived from an EMBL/GenBank/DDBJ whole genome shotgun (WGS) entry which is preliminary data.</text>
</comment>
<evidence type="ECO:0000256" key="7">
    <source>
        <dbReference type="ARBA" id="ARBA00022842"/>
    </source>
</evidence>
<keyword evidence="10" id="KW-1185">Reference proteome</keyword>
<comment type="catalytic activity">
    <reaction evidence="8">
        <text>L-threonyl-[protein] + ATP = 3-O-(5'-adenylyl)-L-threonyl-[protein] + diphosphate</text>
        <dbReference type="Rhea" id="RHEA:54292"/>
        <dbReference type="Rhea" id="RHEA-COMP:11060"/>
        <dbReference type="Rhea" id="RHEA-COMP:13847"/>
        <dbReference type="ChEBI" id="CHEBI:30013"/>
        <dbReference type="ChEBI" id="CHEBI:30616"/>
        <dbReference type="ChEBI" id="CHEBI:33019"/>
        <dbReference type="ChEBI" id="CHEBI:138113"/>
        <dbReference type="EC" id="2.7.7.108"/>
    </reaction>
</comment>
<comment type="catalytic activity">
    <reaction evidence="8">
        <text>L-tyrosyl-[protein] + UTP = O-(5'-uridylyl)-L-tyrosyl-[protein] + diphosphate</text>
        <dbReference type="Rhea" id="RHEA:83887"/>
        <dbReference type="Rhea" id="RHEA-COMP:10136"/>
        <dbReference type="Rhea" id="RHEA-COMP:20238"/>
        <dbReference type="ChEBI" id="CHEBI:33019"/>
        <dbReference type="ChEBI" id="CHEBI:46398"/>
        <dbReference type="ChEBI" id="CHEBI:46858"/>
        <dbReference type="ChEBI" id="CHEBI:90602"/>
    </reaction>
</comment>
<comment type="catalytic activity">
    <reaction evidence="8">
        <text>L-seryl-[protein] + ATP = 3-O-(5'-adenylyl)-L-seryl-[protein] + diphosphate</text>
        <dbReference type="Rhea" id="RHEA:58120"/>
        <dbReference type="Rhea" id="RHEA-COMP:9863"/>
        <dbReference type="Rhea" id="RHEA-COMP:15073"/>
        <dbReference type="ChEBI" id="CHEBI:29999"/>
        <dbReference type="ChEBI" id="CHEBI:30616"/>
        <dbReference type="ChEBI" id="CHEBI:33019"/>
        <dbReference type="ChEBI" id="CHEBI:142516"/>
        <dbReference type="EC" id="2.7.7.108"/>
    </reaction>
</comment>
<keyword evidence="5 8" id="KW-0547">Nucleotide-binding</keyword>
<reference evidence="9 10" key="1">
    <citation type="submission" date="2020-08" db="EMBL/GenBank/DDBJ databases">
        <title>Sequencing the genomes of 1000 actinobacteria strains.</title>
        <authorList>
            <person name="Klenk H.-P."/>
        </authorList>
    </citation>
    <scope>NUCLEOTIDE SEQUENCE [LARGE SCALE GENOMIC DNA]</scope>
    <source>
        <strain evidence="9 10">DSM 19079</strain>
    </source>
</reference>
<dbReference type="Proteomes" id="UP000560081">
    <property type="component" value="Unassembled WGS sequence"/>
</dbReference>
<evidence type="ECO:0000313" key="9">
    <source>
        <dbReference type="EMBL" id="MBB4881865.1"/>
    </source>
</evidence>
<evidence type="ECO:0000256" key="3">
    <source>
        <dbReference type="ARBA" id="ARBA00022695"/>
    </source>
</evidence>
<comment type="catalytic activity">
    <reaction evidence="8">
        <text>L-seryl-[protein] + UTP = O-(5'-uridylyl)-L-seryl-[protein] + diphosphate</text>
        <dbReference type="Rhea" id="RHEA:64604"/>
        <dbReference type="Rhea" id="RHEA-COMP:9863"/>
        <dbReference type="Rhea" id="RHEA-COMP:16635"/>
        <dbReference type="ChEBI" id="CHEBI:29999"/>
        <dbReference type="ChEBI" id="CHEBI:33019"/>
        <dbReference type="ChEBI" id="CHEBI:46398"/>
        <dbReference type="ChEBI" id="CHEBI:156051"/>
    </reaction>
</comment>
<evidence type="ECO:0000256" key="4">
    <source>
        <dbReference type="ARBA" id="ARBA00022723"/>
    </source>
</evidence>